<dbReference type="Proteomes" id="UP000018934">
    <property type="component" value="Chromosome"/>
</dbReference>
<evidence type="ECO:0000259" key="1">
    <source>
        <dbReference type="PROSITE" id="PS50532"/>
    </source>
</evidence>
<dbReference type="InterPro" id="IPR001584">
    <property type="entry name" value="Integrase_cat-core"/>
</dbReference>
<dbReference type="EMBL" id="CP007033">
    <property type="protein sequence ID" value="AHF10477.1"/>
    <property type="molecule type" value="Genomic_DNA"/>
</dbReference>
<feature type="domain" description="Integrase catalytic" evidence="2">
    <location>
        <begin position="125"/>
        <end position="307"/>
    </location>
</feature>
<organism evidence="3 4">
    <name type="scientific">Dehalobacter restrictus (strain DSM 9455 / PER-K23)</name>
    <dbReference type="NCBI Taxonomy" id="871738"/>
    <lineage>
        <taxon>Bacteria</taxon>
        <taxon>Bacillati</taxon>
        <taxon>Bacillota</taxon>
        <taxon>Clostridia</taxon>
        <taxon>Eubacteriales</taxon>
        <taxon>Desulfitobacteriaceae</taxon>
        <taxon>Dehalobacter</taxon>
    </lineage>
</organism>
<gene>
    <name evidence="3" type="ORF">DEHRE_10755</name>
</gene>
<dbReference type="PANTHER" id="PTHR35004">
    <property type="entry name" value="TRANSPOSASE RV3428C-RELATED"/>
    <property type="match status" value="1"/>
</dbReference>
<dbReference type="PROSITE" id="PS50532">
    <property type="entry name" value="HTH_IS408"/>
    <property type="match status" value="1"/>
</dbReference>
<reference evidence="3 4" key="1">
    <citation type="journal article" date="2013" name="Stand. Genomic Sci.">
        <title>Complete genome sequence of Dehalobacter restrictus PER-K23(T.).</title>
        <authorList>
            <person name="Kruse T."/>
            <person name="Maillard J."/>
            <person name="Goodwin L."/>
            <person name="Woyke T."/>
            <person name="Teshima H."/>
            <person name="Bruce D."/>
            <person name="Detter C."/>
            <person name="Tapia R."/>
            <person name="Han C."/>
            <person name="Huntemann M."/>
            <person name="Wei C.L."/>
            <person name="Han J."/>
            <person name="Chen A."/>
            <person name="Kyrpides N."/>
            <person name="Szeto E."/>
            <person name="Markowitz V."/>
            <person name="Ivanova N."/>
            <person name="Pagani I."/>
            <person name="Pati A."/>
            <person name="Pitluck S."/>
            <person name="Nolan M."/>
            <person name="Holliger C."/>
            <person name="Smidt H."/>
        </authorList>
    </citation>
    <scope>NUCLEOTIDE SEQUENCE [LARGE SCALE GENOMIC DNA]</scope>
    <source>
        <strain evidence="4">DSM 9455</strain>
    </source>
</reference>
<name>A0ABN4BVL8_DEHRP</name>
<dbReference type="Pfam" id="PF22483">
    <property type="entry name" value="Mu-transpos_C_2"/>
    <property type="match status" value="1"/>
</dbReference>
<feature type="domain" description="HTH IS408-type" evidence="1">
    <location>
        <begin position="4"/>
        <end position="81"/>
    </location>
</feature>
<dbReference type="PROSITE" id="PS50994">
    <property type="entry name" value="INTEGRASE"/>
    <property type="match status" value="1"/>
</dbReference>
<protein>
    <submittedName>
        <fullName evidence="3">Integrase</fullName>
    </submittedName>
</protein>
<accession>A0ABN4BVL8</accession>
<proteinExistence type="predicted"/>
<sequence length="515" mass="59356">MLKVKEILRLKHEVGLSLREIGKSCDCGKSTVSEVLERAEDAGVTWPVTLTDKQLLSLLYPPITSKHTMPEPDMEYVFYEMKRRSVTLMLLWEEYKHKHPDGIMYTQFCDRYRKFKKANQLTMHIEHKAGEEMQVDWAGQTMSYVDPETGEIKTVYLFVAVLPASAYPFVYAYDDMKLPNWIDAHIRAYEYYGGVPKVTIPDNTKTAVTTPDRFDPVLNKSYNEMGRFYRTTIIPARAAKPKDKAADENMVGNVSRKIIAALRNTQFFSLYELNQAIKEELAKFIVRPFQKMEGNRVSAFEKIDKPCLQSLPAGKYEFAEWKETKIQFNYHVDYEGFFYSVPYTYVGQKCSIRATSKTIEIYVSGERIAVFPRNHNPYKRYTTLPDHMPEGHKAVSGWSSERFLSWAKTIGPNTLELIKHVLESREYPVQTYRACMGIMRLSKSYPSESMERASEEALAKRTYTFKYFNIILKQVTAKVLKADDCKIVAHANVRGSRSYAGGGIHRLCKNVENNG</sequence>
<dbReference type="NCBIfam" id="NF033546">
    <property type="entry name" value="transpos_IS21"/>
    <property type="match status" value="1"/>
</dbReference>
<evidence type="ECO:0000313" key="4">
    <source>
        <dbReference type="Proteomes" id="UP000018934"/>
    </source>
</evidence>
<evidence type="ECO:0000259" key="2">
    <source>
        <dbReference type="PROSITE" id="PS50994"/>
    </source>
</evidence>
<dbReference type="RefSeq" id="WP_025205999.1">
    <property type="nucleotide sequence ID" value="NZ_CP007033.1"/>
</dbReference>
<dbReference type="InterPro" id="IPR017895">
    <property type="entry name" value="HTH_IS408/IS1162_type"/>
</dbReference>
<evidence type="ECO:0000313" key="3">
    <source>
        <dbReference type="EMBL" id="AHF10477.1"/>
    </source>
</evidence>
<dbReference type="PANTHER" id="PTHR35004:SF8">
    <property type="entry name" value="TRANSPOSASE RV3428C-RELATED"/>
    <property type="match status" value="1"/>
</dbReference>
<keyword evidence="4" id="KW-1185">Reference proteome</keyword>
<dbReference type="InterPro" id="IPR054353">
    <property type="entry name" value="IstA-like_C"/>
</dbReference>